<dbReference type="SUPFAM" id="SSF56219">
    <property type="entry name" value="DNase I-like"/>
    <property type="match status" value="1"/>
</dbReference>
<dbReference type="InterPro" id="IPR005135">
    <property type="entry name" value="Endo/exonuclease/phosphatase"/>
</dbReference>
<dbReference type="Gene3D" id="3.60.10.10">
    <property type="entry name" value="Endonuclease/exonuclease/phosphatase"/>
    <property type="match status" value="1"/>
</dbReference>
<reference evidence="4 5" key="1">
    <citation type="journal article" date="2024" name="Plant Biotechnol. J.">
        <title>Dendrobium thyrsiflorum genome and its molecular insights into genes involved in important horticultural traits.</title>
        <authorList>
            <person name="Chen B."/>
            <person name="Wang J.Y."/>
            <person name="Zheng P.J."/>
            <person name="Li K.L."/>
            <person name="Liang Y.M."/>
            <person name="Chen X.F."/>
            <person name="Zhang C."/>
            <person name="Zhao X."/>
            <person name="He X."/>
            <person name="Zhang G.Q."/>
            <person name="Liu Z.J."/>
            <person name="Xu Q."/>
        </authorList>
    </citation>
    <scope>NUCLEOTIDE SEQUENCE [LARGE SCALE GENOMIC DNA]</scope>
    <source>
        <strain evidence="4">GZMU011</strain>
    </source>
</reference>
<feature type="domain" description="CCHC-type" evidence="3">
    <location>
        <begin position="563"/>
        <end position="578"/>
    </location>
</feature>
<evidence type="ECO:0000313" key="5">
    <source>
        <dbReference type="Proteomes" id="UP001552299"/>
    </source>
</evidence>
<dbReference type="Proteomes" id="UP001552299">
    <property type="component" value="Unassembled WGS sequence"/>
</dbReference>
<dbReference type="PANTHER" id="PTHR31286:SF180">
    <property type="entry name" value="OS10G0362600 PROTEIN"/>
    <property type="match status" value="1"/>
</dbReference>
<keyword evidence="1" id="KW-0863">Zinc-finger</keyword>
<dbReference type="GO" id="GO:0008270">
    <property type="term" value="F:zinc ion binding"/>
    <property type="evidence" value="ECO:0007669"/>
    <property type="project" value="UniProtKB-KW"/>
</dbReference>
<feature type="compositionally biased region" description="Basic and acidic residues" evidence="2">
    <location>
        <begin position="483"/>
        <end position="492"/>
    </location>
</feature>
<comment type="caution">
    <text evidence="4">The sequence shown here is derived from an EMBL/GenBank/DDBJ whole genome shotgun (WGS) entry which is preliminary data.</text>
</comment>
<accession>A0ABD0U643</accession>
<keyword evidence="5" id="KW-1185">Reference proteome</keyword>
<dbReference type="PANTHER" id="PTHR31286">
    <property type="entry name" value="GLYCINE-RICH CELL WALL STRUCTURAL PROTEIN 1.8-LIKE"/>
    <property type="match status" value="1"/>
</dbReference>
<protein>
    <recommendedName>
        <fullName evidence="3">CCHC-type domain-containing protein</fullName>
    </recommendedName>
</protein>
<dbReference type="InterPro" id="IPR025558">
    <property type="entry name" value="DUF4283"/>
</dbReference>
<dbReference type="Pfam" id="PF14111">
    <property type="entry name" value="DUF4283"/>
    <property type="match status" value="1"/>
</dbReference>
<evidence type="ECO:0000313" key="4">
    <source>
        <dbReference type="EMBL" id="KAL0907982.1"/>
    </source>
</evidence>
<dbReference type="InterPro" id="IPR040256">
    <property type="entry name" value="At4g02000-like"/>
</dbReference>
<keyword evidence="1" id="KW-0862">Zinc</keyword>
<dbReference type="InterPro" id="IPR001878">
    <property type="entry name" value="Znf_CCHC"/>
</dbReference>
<sequence length="986" mass="111177">MVRLKSSSSPYNITTRSRSVDRVSLHSERAGNQDISNFNRDVNMQFQENLINVPIIASSEHVSVGLGLEPGAASDSELVGASKACEVDPICNDVFLFCSEKVCQGNTKDFYHFNGDVWQREQLLVNKFVENWNVFHESAVANTLKSAQNCDVRGGNSDSKHISDKSFAEMAKSTSQVRFSPIMGENLEDISNEGVLIPDQQEIQQNIRKLEFALVGKVLGKKLSYSYIHGELQKKWNRFGDFKFMLMGGVSFICIFSSLEAQNAVLNGGPWTIAGRLVGLSKWTSSFDPNSLEGLFTPIWVRFPNLPLLYWDKKNISRIAFVIGRPLWFDEVTNVWVSERILLAGEVSVGAKETDKSSDGVGEGNVGFDFGHGKVATGFVRSKQQGRKDFGMGLFSWFSRTRLTTGRRRGKEGSSAGALAPGVCEREKERRDLGFRSGWGLISVNGVVQELRGFGFEQEERGGRTLCKPRRRRPPFGLPASTRQERRERERTGTSVPRLYSGFANRRKLGLPWSREEQRERGSYARVCVSLDVSKKLPKGTWINGIHGKFFQNCEFEEVPLFCFGCGLIGHKQENCPDIIKKAVPMATDVGELHQNSSGPSVSVNTGQEVCPVMDSNSLHPWVIVKRKTRIKQSAAPVDSASKKAAEHLDVRKMWRLKGSVFSEGESSGKKDRISKQQLTVPFERSTTSFVHHLFDVHKLFFFALVETKVSGFVRKDVDRLFGQHWDVHCLASRGLAGGIMVFWKTSLVSFKVIGQMDQCILGSLEDGRGNYFLIATIYASTKYVERRDLWLFLQQHCMNLNLPLIVGGDFNCVLNLEDKKGGKPFVFNSSSQDLWNCMISCDLKETSFSSPRFTWTNNKDGASKIWVRHDRFLVNSLAVQCLPSMLTHHLVRIASDHAPILLYLFESSMSNKPLIRFEDTWVSYHQVGRIIKANWFVNTRGSASEVLITKYRKTLRALFFWSKNKLKELNESKLNLEASLLKLQE</sequence>
<dbReference type="Pfam" id="PF03372">
    <property type="entry name" value="Exo_endo_phos"/>
    <property type="match status" value="1"/>
</dbReference>
<dbReference type="InterPro" id="IPR036691">
    <property type="entry name" value="Endo/exonu/phosph_ase_sf"/>
</dbReference>
<feature type="region of interest" description="Disordered" evidence="2">
    <location>
        <begin position="466"/>
        <end position="494"/>
    </location>
</feature>
<name>A0ABD0U643_DENTH</name>
<gene>
    <name evidence="4" type="ORF">M5K25_022442</name>
</gene>
<evidence type="ECO:0000256" key="2">
    <source>
        <dbReference type="SAM" id="MobiDB-lite"/>
    </source>
</evidence>
<evidence type="ECO:0000259" key="3">
    <source>
        <dbReference type="PROSITE" id="PS50158"/>
    </source>
</evidence>
<dbReference type="PROSITE" id="PS50158">
    <property type="entry name" value="ZF_CCHC"/>
    <property type="match status" value="1"/>
</dbReference>
<proteinExistence type="predicted"/>
<keyword evidence="1" id="KW-0479">Metal-binding</keyword>
<organism evidence="4 5">
    <name type="scientific">Dendrobium thyrsiflorum</name>
    <name type="common">Pinecone-like raceme dendrobium</name>
    <name type="synonym">Orchid</name>
    <dbReference type="NCBI Taxonomy" id="117978"/>
    <lineage>
        <taxon>Eukaryota</taxon>
        <taxon>Viridiplantae</taxon>
        <taxon>Streptophyta</taxon>
        <taxon>Embryophyta</taxon>
        <taxon>Tracheophyta</taxon>
        <taxon>Spermatophyta</taxon>
        <taxon>Magnoliopsida</taxon>
        <taxon>Liliopsida</taxon>
        <taxon>Asparagales</taxon>
        <taxon>Orchidaceae</taxon>
        <taxon>Epidendroideae</taxon>
        <taxon>Malaxideae</taxon>
        <taxon>Dendrobiinae</taxon>
        <taxon>Dendrobium</taxon>
    </lineage>
</organism>
<evidence type="ECO:0000256" key="1">
    <source>
        <dbReference type="PROSITE-ProRule" id="PRU00047"/>
    </source>
</evidence>
<dbReference type="AlphaFoldDB" id="A0ABD0U643"/>
<dbReference type="EMBL" id="JANQDX010000017">
    <property type="protein sequence ID" value="KAL0907982.1"/>
    <property type="molecule type" value="Genomic_DNA"/>
</dbReference>